<proteinExistence type="predicted"/>
<dbReference type="OrthoDB" id="1740797at2759"/>
<evidence type="ECO:0000313" key="2">
    <source>
        <dbReference type="EMBL" id="KAA3486782.1"/>
    </source>
</evidence>
<evidence type="ECO:0000313" key="3">
    <source>
        <dbReference type="Proteomes" id="UP000325315"/>
    </source>
</evidence>
<name>A0A5B6X125_9ROSI</name>
<dbReference type="EMBL" id="SMMG02000001">
    <property type="protein sequence ID" value="KAA3486782.1"/>
    <property type="molecule type" value="Genomic_DNA"/>
</dbReference>
<keyword evidence="3" id="KW-1185">Reference proteome</keyword>
<evidence type="ECO:0000256" key="1">
    <source>
        <dbReference type="SAM" id="MobiDB-lite"/>
    </source>
</evidence>
<gene>
    <name evidence="2" type="ORF">EPI10_030656</name>
</gene>
<dbReference type="Proteomes" id="UP000325315">
    <property type="component" value="Unassembled WGS sequence"/>
</dbReference>
<accession>A0A5B6X125</accession>
<dbReference type="AlphaFoldDB" id="A0A5B6X125"/>
<organism evidence="2 3">
    <name type="scientific">Gossypium australe</name>
    <dbReference type="NCBI Taxonomy" id="47621"/>
    <lineage>
        <taxon>Eukaryota</taxon>
        <taxon>Viridiplantae</taxon>
        <taxon>Streptophyta</taxon>
        <taxon>Embryophyta</taxon>
        <taxon>Tracheophyta</taxon>
        <taxon>Spermatophyta</taxon>
        <taxon>Magnoliopsida</taxon>
        <taxon>eudicotyledons</taxon>
        <taxon>Gunneridae</taxon>
        <taxon>Pentapetalae</taxon>
        <taxon>rosids</taxon>
        <taxon>malvids</taxon>
        <taxon>Malvales</taxon>
        <taxon>Malvaceae</taxon>
        <taxon>Malvoideae</taxon>
        <taxon>Gossypium</taxon>
    </lineage>
</organism>
<sequence>MKEEPQIEQNIVDEQEDNNITKDMDPVPRTMYDYAKLTLIGVELSIVRPTIVFDGLQDEDPNTHLANFLEICNTFKINDATNDVIHLRFFLFSMRNME</sequence>
<feature type="region of interest" description="Disordered" evidence="1">
    <location>
        <begin position="1"/>
        <end position="25"/>
    </location>
</feature>
<comment type="caution">
    <text evidence="2">The sequence shown here is derived from an EMBL/GenBank/DDBJ whole genome shotgun (WGS) entry which is preliminary data.</text>
</comment>
<reference evidence="3" key="1">
    <citation type="journal article" date="2019" name="Plant Biotechnol. J.">
        <title>Genome sequencing of the Australian wild diploid species Gossypium australe highlights disease resistance and delayed gland morphogenesis.</title>
        <authorList>
            <person name="Cai Y."/>
            <person name="Cai X."/>
            <person name="Wang Q."/>
            <person name="Wang P."/>
            <person name="Zhang Y."/>
            <person name="Cai C."/>
            <person name="Xu Y."/>
            <person name="Wang K."/>
            <person name="Zhou Z."/>
            <person name="Wang C."/>
            <person name="Geng S."/>
            <person name="Li B."/>
            <person name="Dong Q."/>
            <person name="Hou Y."/>
            <person name="Wang H."/>
            <person name="Ai P."/>
            <person name="Liu Z."/>
            <person name="Yi F."/>
            <person name="Sun M."/>
            <person name="An G."/>
            <person name="Cheng J."/>
            <person name="Zhang Y."/>
            <person name="Shi Q."/>
            <person name="Xie Y."/>
            <person name="Shi X."/>
            <person name="Chang Y."/>
            <person name="Huang F."/>
            <person name="Chen Y."/>
            <person name="Hong S."/>
            <person name="Mi L."/>
            <person name="Sun Q."/>
            <person name="Zhang L."/>
            <person name="Zhou B."/>
            <person name="Peng R."/>
            <person name="Zhang X."/>
            <person name="Liu F."/>
        </authorList>
    </citation>
    <scope>NUCLEOTIDE SEQUENCE [LARGE SCALE GENOMIC DNA]</scope>
    <source>
        <strain evidence="3">cv. PA1801</strain>
    </source>
</reference>
<protein>
    <submittedName>
        <fullName evidence="2">RING-H2 finger protein ATL63</fullName>
    </submittedName>
</protein>